<evidence type="ECO:0000256" key="2">
    <source>
        <dbReference type="SAM" id="Phobius"/>
    </source>
</evidence>
<evidence type="ECO:0000313" key="3">
    <source>
        <dbReference type="EMBL" id="MDA1385416.1"/>
    </source>
</evidence>
<feature type="compositionally biased region" description="Polar residues" evidence="1">
    <location>
        <begin position="71"/>
        <end position="83"/>
    </location>
</feature>
<dbReference type="Proteomes" id="UP001183604">
    <property type="component" value="Unassembled WGS sequence"/>
</dbReference>
<evidence type="ECO:0000313" key="5">
    <source>
        <dbReference type="Proteomes" id="UP001145799"/>
    </source>
</evidence>
<keyword evidence="2" id="KW-1133">Transmembrane helix</keyword>
<feature type="region of interest" description="Disordered" evidence="1">
    <location>
        <begin position="61"/>
        <end position="86"/>
    </location>
</feature>
<gene>
    <name evidence="4" type="ORF">J2S69_003467</name>
    <name evidence="3" type="ORF">O2L01_10495</name>
</gene>
<dbReference type="EMBL" id="JAVDYD010000001">
    <property type="protein sequence ID" value="MDR7339748.1"/>
    <property type="molecule type" value="Genomic_DNA"/>
</dbReference>
<organism evidence="3 5">
    <name type="scientific">Glycomyces lechevalierae</name>
    <dbReference type="NCBI Taxonomy" id="256034"/>
    <lineage>
        <taxon>Bacteria</taxon>
        <taxon>Bacillati</taxon>
        <taxon>Actinomycetota</taxon>
        <taxon>Actinomycetes</taxon>
        <taxon>Glycomycetales</taxon>
        <taxon>Glycomycetaceae</taxon>
        <taxon>Glycomyces</taxon>
    </lineage>
</organism>
<proteinExistence type="predicted"/>
<accession>A0A9X3PH84</accession>
<dbReference type="Proteomes" id="UP001145799">
    <property type="component" value="Unassembled WGS sequence"/>
</dbReference>
<evidence type="ECO:0000313" key="4">
    <source>
        <dbReference type="EMBL" id="MDR7339748.1"/>
    </source>
</evidence>
<reference evidence="3" key="1">
    <citation type="submission" date="2022-12" db="EMBL/GenBank/DDBJ databases">
        <title>Gycomyces niveus sp.nov., a novel actinomycete isolated from soil in Shouguang.</title>
        <authorList>
            <person name="Yang X."/>
        </authorList>
    </citation>
    <scope>NUCLEOTIDE SEQUENCE</scope>
    <source>
        <strain evidence="3">DSM 44724</strain>
    </source>
</reference>
<comment type="caution">
    <text evidence="3">The sequence shown here is derived from an EMBL/GenBank/DDBJ whole genome shotgun (WGS) entry which is preliminary data.</text>
</comment>
<keyword evidence="2" id="KW-0472">Membrane</keyword>
<name>A0A9X3PH84_9ACTN</name>
<protein>
    <submittedName>
        <fullName evidence="3">Uncharacterized protein</fullName>
    </submittedName>
</protein>
<dbReference type="AlphaFoldDB" id="A0A9X3PH84"/>
<dbReference type="EMBL" id="JAPZVQ010000005">
    <property type="protein sequence ID" value="MDA1385416.1"/>
    <property type="molecule type" value="Genomic_DNA"/>
</dbReference>
<keyword evidence="2" id="KW-0812">Transmembrane</keyword>
<feature type="transmembrane region" description="Helical" evidence="2">
    <location>
        <begin position="38"/>
        <end position="59"/>
    </location>
</feature>
<evidence type="ECO:0000256" key="1">
    <source>
        <dbReference type="SAM" id="MobiDB-lite"/>
    </source>
</evidence>
<dbReference type="RefSeq" id="WP_270121880.1">
    <property type="nucleotide sequence ID" value="NZ_BAAAOM010000004.1"/>
</dbReference>
<sequence length="410" mass="44634">MTTPDPMKDLFAEYTGDITAATGTGADRLWRKAKRRRLGRVAVAGVAVLALTGSATWALQQTAGADEQDRQQPTAADETPTQSEEAKRLDAMVLDAEDLTEAPMDLPPFVPGDTDVDDVCQVDDVLLQNGEHEEPAENGAVFVKQVTYAHVKSDADASDVAVFGCRYGEESLYQVVILEDAGEDEWVAAEQLLHSEPGGESPQYVTESFGVIDEGLDDEGLLVGFSERYDPVADDLRYWAERVSLDAEGELVREPIGDVTTEDFSPLTIDVEATETETEDVWTVTATVYNPGPRVASGYTLTAHHEAFVEVLDGPPATETDDPLWSEVGAIDGLGVGETYSLEWTVSVDRAAQREWALDMGPYAEDAAGNIELLPQFIVNFESDTPIEELPPVMDELVWWNGGDNIAFPE</sequence>
<reference evidence="4 6" key="2">
    <citation type="submission" date="2023-07" db="EMBL/GenBank/DDBJ databases">
        <title>Sequencing the genomes of 1000 actinobacteria strains.</title>
        <authorList>
            <person name="Klenk H.-P."/>
        </authorList>
    </citation>
    <scope>NUCLEOTIDE SEQUENCE [LARGE SCALE GENOMIC DNA]</scope>
    <source>
        <strain evidence="4 6">DSM 44724</strain>
    </source>
</reference>
<evidence type="ECO:0000313" key="6">
    <source>
        <dbReference type="Proteomes" id="UP001183604"/>
    </source>
</evidence>
<keyword evidence="6" id="KW-1185">Reference proteome</keyword>